<dbReference type="PROSITE" id="PS50090">
    <property type="entry name" value="MYB_LIKE"/>
    <property type="match status" value="1"/>
</dbReference>
<evidence type="ECO:0000256" key="6">
    <source>
        <dbReference type="SAM" id="MobiDB-lite"/>
    </source>
</evidence>
<feature type="compositionally biased region" description="Polar residues" evidence="6">
    <location>
        <begin position="267"/>
        <end position="283"/>
    </location>
</feature>
<proteinExistence type="predicted"/>
<evidence type="ECO:0000256" key="2">
    <source>
        <dbReference type="ARBA" id="ARBA00023015"/>
    </source>
</evidence>
<dbReference type="GO" id="GO:0006355">
    <property type="term" value="P:regulation of DNA-templated transcription"/>
    <property type="evidence" value="ECO:0007669"/>
    <property type="project" value="UniProtKB-ARBA"/>
</dbReference>
<keyword evidence="4" id="KW-0804">Transcription</keyword>
<dbReference type="Pfam" id="PF13837">
    <property type="entry name" value="Myb_DNA-bind_4"/>
    <property type="match status" value="1"/>
</dbReference>
<keyword evidence="5" id="KW-0539">Nucleus</keyword>
<dbReference type="Proteomes" id="UP000236161">
    <property type="component" value="Unassembled WGS sequence"/>
</dbReference>
<feature type="compositionally biased region" description="Basic residues" evidence="6">
    <location>
        <begin position="319"/>
        <end position="332"/>
    </location>
</feature>
<dbReference type="FunFam" id="1.10.10.60:FF:000092">
    <property type="entry name" value="Trihelix transcription factor GT-2"/>
    <property type="match status" value="1"/>
</dbReference>
<evidence type="ECO:0000313" key="9">
    <source>
        <dbReference type="Proteomes" id="UP000236161"/>
    </source>
</evidence>
<comment type="subcellular location">
    <subcellularLocation>
        <location evidence="1">Nucleus</location>
    </subcellularLocation>
</comment>
<dbReference type="AlphaFoldDB" id="A0A2I0A3J5"/>
<feature type="compositionally biased region" description="Acidic residues" evidence="6">
    <location>
        <begin position="600"/>
        <end position="610"/>
    </location>
</feature>
<sequence length="626" mass="68975">MQSGYGGVSEIQQFMVDGAGAAHTLFSTRPHNPSAATVVTAQEIHHHHAAVQPYKFNPFHHHHHHHHHQTSPAPAPHFPHFHAMPITQQLFTQPPHPHHPHHFQLFHPALDHDPGPENSSTGASPSFLATAMSFKLAVNDSDGGGGGGEEGPNDDNVGVAGSILHGDEASQSRLRSSWHREDDCAIKEPFWRPLDLDFINHNSKRCKDTEPEHHFVKRIRDAGEPESSHTGGAAASASSNYKIFSELEAIYQPGSSLGGAIAAEEATNMNPHSRPNQTGSGSVLTGDEHNLMHPTPAAPALDPRVEDDNSTGGEAHTKTIPHAHSRRRRRRRHLQMATVAAFFEGLMKQLMDQQESLHRRFLDIMECRDRERVGREEAWREQEAARSRRETAARAHERALSAARESAIISFLEKITGETLHLPAAAAAACGADDQRVDDGDGDDSGTQNKLMIGTSRWPKAEVQALIGVRSGLEARFQEPGLKGPLWEEVSAAMDAMGYRRSAKRCKEKWENINKYFRKTKDSGRKRSQSMKTCPYFQQLDQLYSSSKSLAAPPSKNSELLDAVVVPTENRMLISGSNRSESLQGEEEVGESEGQGKDPLEEEDEDEDAAETTASAEIEAFRPPPD</sequence>
<evidence type="ECO:0000256" key="3">
    <source>
        <dbReference type="ARBA" id="ARBA00023125"/>
    </source>
</evidence>
<dbReference type="InterPro" id="IPR044822">
    <property type="entry name" value="Myb_DNA-bind_4"/>
</dbReference>
<gene>
    <name evidence="8" type="primary">GT-2</name>
    <name evidence="8" type="ORF">AXF42_Ash019650</name>
</gene>
<evidence type="ECO:0000313" key="8">
    <source>
        <dbReference type="EMBL" id="PKA50131.1"/>
    </source>
</evidence>
<feature type="region of interest" description="Disordered" evidence="6">
    <location>
        <begin position="266"/>
        <end position="332"/>
    </location>
</feature>
<keyword evidence="9" id="KW-1185">Reference proteome</keyword>
<dbReference type="OrthoDB" id="691673at2759"/>
<evidence type="ECO:0000256" key="5">
    <source>
        <dbReference type="ARBA" id="ARBA00023242"/>
    </source>
</evidence>
<dbReference type="PANTHER" id="PTHR21654:SF31">
    <property type="entry name" value="OS02G0104500 PROTEIN"/>
    <property type="match status" value="1"/>
</dbReference>
<dbReference type="CDD" id="cd12203">
    <property type="entry name" value="GT1"/>
    <property type="match status" value="1"/>
</dbReference>
<organism evidence="8 9">
    <name type="scientific">Apostasia shenzhenica</name>
    <dbReference type="NCBI Taxonomy" id="1088818"/>
    <lineage>
        <taxon>Eukaryota</taxon>
        <taxon>Viridiplantae</taxon>
        <taxon>Streptophyta</taxon>
        <taxon>Embryophyta</taxon>
        <taxon>Tracheophyta</taxon>
        <taxon>Spermatophyta</taxon>
        <taxon>Magnoliopsida</taxon>
        <taxon>Liliopsida</taxon>
        <taxon>Asparagales</taxon>
        <taxon>Orchidaceae</taxon>
        <taxon>Apostasioideae</taxon>
        <taxon>Apostasia</taxon>
    </lineage>
</organism>
<dbReference type="Gene3D" id="1.10.10.60">
    <property type="entry name" value="Homeodomain-like"/>
    <property type="match status" value="1"/>
</dbReference>
<reference evidence="8 9" key="1">
    <citation type="journal article" date="2017" name="Nature">
        <title>The Apostasia genome and the evolution of orchids.</title>
        <authorList>
            <person name="Zhang G.Q."/>
            <person name="Liu K.W."/>
            <person name="Li Z."/>
            <person name="Lohaus R."/>
            <person name="Hsiao Y.Y."/>
            <person name="Niu S.C."/>
            <person name="Wang J.Y."/>
            <person name="Lin Y.C."/>
            <person name="Xu Q."/>
            <person name="Chen L.J."/>
            <person name="Yoshida K."/>
            <person name="Fujiwara S."/>
            <person name="Wang Z.W."/>
            <person name="Zhang Y.Q."/>
            <person name="Mitsuda N."/>
            <person name="Wang M."/>
            <person name="Liu G.H."/>
            <person name="Pecoraro L."/>
            <person name="Huang H.X."/>
            <person name="Xiao X.J."/>
            <person name="Lin M."/>
            <person name="Wu X.Y."/>
            <person name="Wu W.L."/>
            <person name="Chen Y.Y."/>
            <person name="Chang S.B."/>
            <person name="Sakamoto S."/>
            <person name="Ohme-Takagi M."/>
            <person name="Yagi M."/>
            <person name="Zeng S.J."/>
            <person name="Shen C.Y."/>
            <person name="Yeh C.M."/>
            <person name="Luo Y.B."/>
            <person name="Tsai W.C."/>
            <person name="Van de Peer Y."/>
            <person name="Liu Z.J."/>
        </authorList>
    </citation>
    <scope>NUCLEOTIDE SEQUENCE [LARGE SCALE GENOMIC DNA]</scope>
    <source>
        <strain evidence="9">cv. Shenzhen</strain>
        <tissue evidence="8">Stem</tissue>
    </source>
</reference>
<dbReference type="GO" id="GO:0003677">
    <property type="term" value="F:DNA binding"/>
    <property type="evidence" value="ECO:0007669"/>
    <property type="project" value="UniProtKB-KW"/>
</dbReference>
<accession>A0A2I0A3J5</accession>
<dbReference type="PANTHER" id="PTHR21654">
    <property type="entry name" value="FI21293P1"/>
    <property type="match status" value="1"/>
</dbReference>
<dbReference type="GO" id="GO:0005634">
    <property type="term" value="C:nucleus"/>
    <property type="evidence" value="ECO:0007669"/>
    <property type="project" value="UniProtKB-SubCell"/>
</dbReference>
<name>A0A2I0A3J5_9ASPA</name>
<keyword evidence="2" id="KW-0805">Transcription regulation</keyword>
<feature type="region of interest" description="Disordered" evidence="6">
    <location>
        <begin position="573"/>
        <end position="626"/>
    </location>
</feature>
<dbReference type="EMBL" id="KZ452031">
    <property type="protein sequence ID" value="PKA50131.1"/>
    <property type="molecule type" value="Genomic_DNA"/>
</dbReference>
<evidence type="ECO:0000256" key="4">
    <source>
        <dbReference type="ARBA" id="ARBA00023163"/>
    </source>
</evidence>
<evidence type="ECO:0000256" key="1">
    <source>
        <dbReference type="ARBA" id="ARBA00004123"/>
    </source>
</evidence>
<feature type="region of interest" description="Disordered" evidence="6">
    <location>
        <begin position="96"/>
        <end position="125"/>
    </location>
</feature>
<protein>
    <submittedName>
        <fullName evidence="8">Trihelix transcription factor GT-2</fullName>
    </submittedName>
</protein>
<evidence type="ECO:0000259" key="7">
    <source>
        <dbReference type="PROSITE" id="PS50090"/>
    </source>
</evidence>
<keyword evidence="3" id="KW-0238">DNA-binding</keyword>
<dbReference type="InterPro" id="IPR001005">
    <property type="entry name" value="SANT/Myb"/>
</dbReference>
<feature type="domain" description="Myb-like" evidence="7">
    <location>
        <begin position="456"/>
        <end position="514"/>
    </location>
</feature>
<dbReference type="STRING" id="1088818.A0A2I0A3J5"/>